<evidence type="ECO:0000313" key="2">
    <source>
        <dbReference type="Proteomes" id="UP000011689"/>
    </source>
</evidence>
<name>M0F2R3_9EURY</name>
<dbReference type="Gene3D" id="3.40.720.10">
    <property type="entry name" value="Alkaline Phosphatase, subunit A"/>
    <property type="match status" value="1"/>
</dbReference>
<dbReference type="Proteomes" id="UP000011689">
    <property type="component" value="Unassembled WGS sequence"/>
</dbReference>
<dbReference type="SUPFAM" id="SSF53649">
    <property type="entry name" value="Alkaline phosphatase-like"/>
    <property type="match status" value="1"/>
</dbReference>
<organism evidence="1 2">
    <name type="scientific">Halorubrum hochstenium ATCC 700873</name>
    <dbReference type="NCBI Taxonomy" id="1227481"/>
    <lineage>
        <taxon>Archaea</taxon>
        <taxon>Methanobacteriati</taxon>
        <taxon>Methanobacteriota</taxon>
        <taxon>Stenosarchaea group</taxon>
        <taxon>Halobacteria</taxon>
        <taxon>Halobacteriales</taxon>
        <taxon>Haloferacaceae</taxon>
        <taxon>Halorubrum</taxon>
    </lineage>
</organism>
<protein>
    <submittedName>
        <fullName evidence="1">Uncharacterized protein</fullName>
    </submittedName>
</protein>
<dbReference type="RefSeq" id="WP_008586408.1">
    <property type="nucleotide sequence ID" value="NZ_AOJO01000061.1"/>
</dbReference>
<sequence length="320" mass="37453">MRDRYNWNNLKKAVRDPSLILEEAARPIRPIQNYGWHGVPLLASELIYRHIVSGESPTVVWERDWDLLIVLDACRAEWVERVADDFEFIESVGSIYSVGGHSDEWIDNTFDKSYGDILSDTVYITGNHHAKWMDKQNFKYFDNVNDYKGYSDELPAPPAHVVTDRAIQATRDNNWKKCIVHYMQPHKPFLKHTGDRTEVELAEEWSLGYEMYRKHFAGELTKEDIEDGFVENLRYVLEEVENLLNNVDAPKVAITSDHGNSLGERFLWDHSRGVHHPSMRRVPWVETTATDNATITPNEYQQRDYDPEEVEKRLKRLGYR</sequence>
<accession>M0F2R3</accession>
<dbReference type="AlphaFoldDB" id="M0F2R3"/>
<gene>
    <name evidence="1" type="ORF">C467_13947</name>
</gene>
<reference evidence="1 2" key="1">
    <citation type="journal article" date="2014" name="PLoS Genet.">
        <title>Phylogenetically driven sequencing of extremely halophilic archaea reveals strategies for static and dynamic osmo-response.</title>
        <authorList>
            <person name="Becker E.A."/>
            <person name="Seitzer P.M."/>
            <person name="Tritt A."/>
            <person name="Larsen D."/>
            <person name="Krusor M."/>
            <person name="Yao A.I."/>
            <person name="Wu D."/>
            <person name="Madern D."/>
            <person name="Eisen J.A."/>
            <person name="Darling A.E."/>
            <person name="Facciotti M.T."/>
        </authorList>
    </citation>
    <scope>NUCLEOTIDE SEQUENCE [LARGE SCALE GENOMIC DNA]</scope>
    <source>
        <strain evidence="1 2">ATCC 700873</strain>
    </source>
</reference>
<proteinExistence type="predicted"/>
<keyword evidence="2" id="KW-1185">Reference proteome</keyword>
<dbReference type="EMBL" id="AOJO01000061">
    <property type="protein sequence ID" value="ELZ53472.1"/>
    <property type="molecule type" value="Genomic_DNA"/>
</dbReference>
<evidence type="ECO:0000313" key="1">
    <source>
        <dbReference type="EMBL" id="ELZ53472.1"/>
    </source>
</evidence>
<comment type="caution">
    <text evidence="1">The sequence shown here is derived from an EMBL/GenBank/DDBJ whole genome shotgun (WGS) entry which is preliminary data.</text>
</comment>
<dbReference type="GeneID" id="72714966"/>
<dbReference type="STRING" id="1227481.C467_13947"/>
<dbReference type="OrthoDB" id="100846at2157"/>
<dbReference type="InterPro" id="IPR017850">
    <property type="entry name" value="Alkaline_phosphatase_core_sf"/>
</dbReference>